<evidence type="ECO:0000259" key="14">
    <source>
        <dbReference type="Pfam" id="PF16923"/>
    </source>
</evidence>
<evidence type="ECO:0000313" key="16">
    <source>
        <dbReference type="Proteomes" id="UP000019132"/>
    </source>
</evidence>
<keyword evidence="4 12" id="KW-0378">Hydrolase</keyword>
<evidence type="ECO:0000313" key="15">
    <source>
        <dbReference type="EnsemblProtists" id="PYU1_T000141"/>
    </source>
</evidence>
<dbReference type="PANTHER" id="PTHR10412">
    <property type="entry name" value="MANNOSYL-OLIGOSACCHARIDE GLUCOSIDASE"/>
    <property type="match status" value="1"/>
</dbReference>
<dbReference type="GO" id="GO:0004573">
    <property type="term" value="F:Glc3Man9GlcNAc2 oligosaccharide glucosidase activity"/>
    <property type="evidence" value="ECO:0007669"/>
    <property type="project" value="UniProtKB-UniRule"/>
</dbReference>
<reference evidence="15" key="3">
    <citation type="submission" date="2015-02" db="UniProtKB">
        <authorList>
            <consortium name="EnsemblProtists"/>
        </authorList>
    </citation>
    <scope>IDENTIFICATION</scope>
    <source>
        <strain evidence="15">DAOM BR144</strain>
    </source>
</reference>
<dbReference type="PANTHER" id="PTHR10412:SF11">
    <property type="entry name" value="MANNOSYL-OLIGOSACCHARIDE GLUCOSIDASE"/>
    <property type="match status" value="1"/>
</dbReference>
<evidence type="ECO:0000256" key="8">
    <source>
        <dbReference type="ARBA" id="ARBA00023136"/>
    </source>
</evidence>
<dbReference type="InterPro" id="IPR031335">
    <property type="entry name" value="Glyco_hydro_63_C"/>
</dbReference>
<evidence type="ECO:0000256" key="9">
    <source>
        <dbReference type="ARBA" id="ARBA00023180"/>
    </source>
</evidence>
<dbReference type="Pfam" id="PF16923">
    <property type="entry name" value="Glyco_hydro_63N"/>
    <property type="match status" value="1"/>
</dbReference>
<name>K3W5A0_GLOUD</name>
<organism evidence="15 16">
    <name type="scientific">Globisporangium ultimum (strain ATCC 200006 / CBS 805.95 / DAOM BR144)</name>
    <name type="common">Pythium ultimum</name>
    <dbReference type="NCBI Taxonomy" id="431595"/>
    <lineage>
        <taxon>Eukaryota</taxon>
        <taxon>Sar</taxon>
        <taxon>Stramenopiles</taxon>
        <taxon>Oomycota</taxon>
        <taxon>Peronosporomycetes</taxon>
        <taxon>Pythiales</taxon>
        <taxon>Pythiaceae</taxon>
        <taxon>Globisporangium</taxon>
    </lineage>
</organism>
<dbReference type="InterPro" id="IPR038518">
    <property type="entry name" value="Glyco_hydro_63N_sf"/>
</dbReference>
<keyword evidence="10 12" id="KW-0326">Glycosidase</keyword>
<dbReference type="Gene3D" id="2.70.98.110">
    <property type="entry name" value="Glycosyl hydrolase family 63, N-terminal domain"/>
    <property type="match status" value="1"/>
</dbReference>
<evidence type="ECO:0000256" key="7">
    <source>
        <dbReference type="ARBA" id="ARBA00022989"/>
    </source>
</evidence>
<proteinExistence type="inferred from homology"/>
<evidence type="ECO:0000256" key="3">
    <source>
        <dbReference type="ARBA" id="ARBA00022692"/>
    </source>
</evidence>
<dbReference type="AlphaFoldDB" id="K3W5A0"/>
<dbReference type="GO" id="GO:0009311">
    <property type="term" value="P:oligosaccharide metabolic process"/>
    <property type="evidence" value="ECO:0007669"/>
    <property type="project" value="UniProtKB-UniRule"/>
</dbReference>
<feature type="domain" description="Glycosyl hydrolase family 63 N-terminal" evidence="14">
    <location>
        <begin position="83"/>
        <end position="214"/>
    </location>
</feature>
<dbReference type="OMA" id="FNWYNTT"/>
<accession>K3W5A0</accession>
<dbReference type="InterPro" id="IPR031631">
    <property type="entry name" value="Glyco_hydro_63N"/>
</dbReference>
<dbReference type="Proteomes" id="UP000019132">
    <property type="component" value="Unassembled WGS sequence"/>
</dbReference>
<protein>
    <recommendedName>
        <fullName evidence="11 12">Mannosyl-oligosaccharide glucosidase</fullName>
        <ecNumber evidence="11 12">3.2.1.106</ecNumber>
    </recommendedName>
</protein>
<evidence type="ECO:0000256" key="2">
    <source>
        <dbReference type="ARBA" id="ARBA00010833"/>
    </source>
</evidence>
<keyword evidence="9" id="KW-0325">Glycoprotein</keyword>
<dbReference type="GO" id="GO:0005789">
    <property type="term" value="C:endoplasmic reticulum membrane"/>
    <property type="evidence" value="ECO:0007669"/>
    <property type="project" value="UniProtKB-SubCell"/>
</dbReference>
<evidence type="ECO:0000256" key="12">
    <source>
        <dbReference type="RuleBase" id="RU368089"/>
    </source>
</evidence>
<evidence type="ECO:0000256" key="5">
    <source>
        <dbReference type="ARBA" id="ARBA00022824"/>
    </source>
</evidence>
<comment type="catalytic activity">
    <reaction evidence="12">
        <text>N(4)-(alpha-D-Glc-(1-&gt;2)-alpha-D-Glc-(1-&gt;3)-alpha-D-Glc-(1-&gt;3)-alpha-D-Man-(1-&gt;2)-alpha-D-Man-(1-&gt;2)-alpha-D-Man-(1-&gt;3)-[alpha-D-Man-(1-&gt;2)-alpha-D-Man-(1-&gt;3)-[alpha-D-Man-(1-&gt;2)-alpha-D-Man-(1-&gt;6)]-alpha-D-Man-(1-&gt;6)]-beta-D-Man-(1-&gt;4)-beta-D-GlcNAc-(1-&gt;4)-beta-D-GlcNAc)-L-asparaginyl-[protein] + H2O = N(4)-(alpha-D-Glc-(1-&gt;3)-alpha-D-Glc-(1-&gt;3)-alpha-D-Man-(1-&gt;2)-alpha-D-Man-(1-&gt;2)-alpha-D-Man-(1-&gt;3)-[alpha-D-Man-(1-&gt;2)-alpha-D-Man-(1-&gt;3)-[alpha-D-Man-(1-&gt;2)-alpha-D-Man-(1-&gt;6)]-alpha-D-Man-(1-&gt;6)]-beta-D-Man-(1-&gt;4)-beta-D-GlcNAc-(1-&gt;4)-beta-D-GlcNAc)-L-asparaginyl-[protein] + beta-D-glucose</text>
        <dbReference type="Rhea" id="RHEA:55988"/>
        <dbReference type="Rhea" id="RHEA-COMP:12806"/>
        <dbReference type="Rhea" id="RHEA-COMP:14355"/>
        <dbReference type="ChEBI" id="CHEBI:15377"/>
        <dbReference type="ChEBI" id="CHEBI:15903"/>
        <dbReference type="ChEBI" id="CHEBI:59082"/>
        <dbReference type="ChEBI" id="CHEBI:132537"/>
        <dbReference type="EC" id="3.2.1.106"/>
    </reaction>
</comment>
<keyword evidence="6" id="KW-0735">Signal-anchor</keyword>
<dbReference type="STRING" id="431595.K3W5A0"/>
<keyword evidence="7" id="KW-1133">Transmembrane helix</keyword>
<dbReference type="Gene3D" id="1.50.10.10">
    <property type="match status" value="1"/>
</dbReference>
<dbReference type="GO" id="GO:0006487">
    <property type="term" value="P:protein N-linked glycosylation"/>
    <property type="evidence" value="ECO:0007669"/>
    <property type="project" value="UniProtKB-UniRule"/>
</dbReference>
<reference evidence="16" key="2">
    <citation type="submission" date="2010-04" db="EMBL/GenBank/DDBJ databases">
        <authorList>
            <person name="Buell R."/>
            <person name="Hamilton J."/>
            <person name="Hostetler J."/>
        </authorList>
    </citation>
    <scope>NUCLEOTIDE SEQUENCE [LARGE SCALE GENOMIC DNA]</scope>
    <source>
        <strain evidence="16">DAOM:BR144</strain>
    </source>
</reference>
<dbReference type="EMBL" id="GL376636">
    <property type="status" value="NOT_ANNOTATED_CDS"/>
    <property type="molecule type" value="Genomic_DNA"/>
</dbReference>
<comment type="similarity">
    <text evidence="2 12">Belongs to the glycosyl hydrolase 63 family.</text>
</comment>
<dbReference type="VEuPathDB" id="FungiDB:PYU1_G000141"/>
<evidence type="ECO:0000256" key="6">
    <source>
        <dbReference type="ARBA" id="ARBA00022968"/>
    </source>
</evidence>
<dbReference type="InParanoid" id="K3W5A0"/>
<evidence type="ECO:0000256" key="10">
    <source>
        <dbReference type="ARBA" id="ARBA00023295"/>
    </source>
</evidence>
<dbReference type="Pfam" id="PF03200">
    <property type="entry name" value="Glyco_hydro_63"/>
    <property type="match status" value="1"/>
</dbReference>
<dbReference type="EnsemblProtists" id="PYU1_T000141">
    <property type="protein sequence ID" value="PYU1_T000141"/>
    <property type="gene ID" value="PYU1_G000141"/>
</dbReference>
<evidence type="ECO:0000256" key="4">
    <source>
        <dbReference type="ARBA" id="ARBA00022801"/>
    </source>
</evidence>
<feature type="domain" description="Glycosyl hydrolase family 63 C-terminal" evidence="13">
    <location>
        <begin position="379"/>
        <end position="923"/>
    </location>
</feature>
<keyword evidence="8" id="KW-0472">Membrane</keyword>
<comment type="subcellular location">
    <subcellularLocation>
        <location evidence="1 12">Endoplasmic reticulum membrane</location>
        <topology evidence="1 12">Single-pass type II membrane protein</topology>
    </subcellularLocation>
</comment>
<dbReference type="EC" id="3.2.1.106" evidence="11 12"/>
<dbReference type="eggNOG" id="KOG2161">
    <property type="taxonomic scope" value="Eukaryota"/>
</dbReference>
<keyword evidence="5 12" id="KW-0256">Endoplasmic reticulum</keyword>
<dbReference type="InterPro" id="IPR012341">
    <property type="entry name" value="6hp_glycosidase-like_sf"/>
</dbReference>
<dbReference type="InterPro" id="IPR004888">
    <property type="entry name" value="Glycoside_hydrolase_63"/>
</dbReference>
<evidence type="ECO:0000256" key="1">
    <source>
        <dbReference type="ARBA" id="ARBA00004648"/>
    </source>
</evidence>
<dbReference type="SUPFAM" id="SSF48208">
    <property type="entry name" value="Six-hairpin glycosidases"/>
    <property type="match status" value="1"/>
</dbReference>
<keyword evidence="3" id="KW-0812">Transmembrane</keyword>
<reference evidence="16" key="1">
    <citation type="journal article" date="2010" name="Genome Biol.">
        <title>Genome sequence of the necrotrophic plant pathogen Pythium ultimum reveals original pathogenicity mechanisms and effector repertoire.</title>
        <authorList>
            <person name="Levesque C.A."/>
            <person name="Brouwer H."/>
            <person name="Cano L."/>
            <person name="Hamilton J.P."/>
            <person name="Holt C."/>
            <person name="Huitema E."/>
            <person name="Raffaele S."/>
            <person name="Robideau G.P."/>
            <person name="Thines M."/>
            <person name="Win J."/>
            <person name="Zerillo M.M."/>
            <person name="Beakes G.W."/>
            <person name="Boore J.L."/>
            <person name="Busam D."/>
            <person name="Dumas B."/>
            <person name="Ferriera S."/>
            <person name="Fuerstenberg S.I."/>
            <person name="Gachon C.M."/>
            <person name="Gaulin E."/>
            <person name="Govers F."/>
            <person name="Grenville-Briggs L."/>
            <person name="Horner N."/>
            <person name="Hostetler J."/>
            <person name="Jiang R.H."/>
            <person name="Johnson J."/>
            <person name="Krajaejun T."/>
            <person name="Lin H."/>
            <person name="Meijer H.J."/>
            <person name="Moore B."/>
            <person name="Morris P."/>
            <person name="Phuntmart V."/>
            <person name="Puiu D."/>
            <person name="Shetty J."/>
            <person name="Stajich J.E."/>
            <person name="Tripathy S."/>
            <person name="Wawra S."/>
            <person name="van West P."/>
            <person name="Whitty B.R."/>
            <person name="Coutinho P.M."/>
            <person name="Henrissat B."/>
            <person name="Martin F."/>
            <person name="Thomas P.D."/>
            <person name="Tyler B.M."/>
            <person name="De Vries R.P."/>
            <person name="Kamoun S."/>
            <person name="Yandell M."/>
            <person name="Tisserat N."/>
            <person name="Buell C.R."/>
        </authorList>
    </citation>
    <scope>NUCLEOTIDE SEQUENCE</scope>
    <source>
        <strain evidence="16">DAOM:BR144</strain>
    </source>
</reference>
<evidence type="ECO:0000259" key="13">
    <source>
        <dbReference type="Pfam" id="PF03200"/>
    </source>
</evidence>
<comment type="function">
    <text evidence="12">Cleaves the distal alpha 1,2-linked glucose residue from the Glc(3)Man(9)GlcNAc(2) oligosaccharide precursor.</text>
</comment>
<keyword evidence="16" id="KW-1185">Reference proteome</keyword>
<dbReference type="InterPro" id="IPR008928">
    <property type="entry name" value="6-hairpin_glycosidase_sf"/>
</dbReference>
<sequence length="925" mass="104593">MALGQSTSALLVALLSIAFAAFLYSETLLQHLGQLPLNLQRFTPSSSHDTRDGVSTPPSSNGVDEVLDFQALRAYADANSQDTLRWGTYRSSLYYGVRSRTYPYYVAAGLLWGSQHEDISQLRHECRQEDRLQKYGWLKHDGKRYGFQNIEDQYNRVELKTHYMRLMPHDDKETHIDGWASRIEVTPLEPRDERLRKKRVKTTKLSLFFYFDLGCEDESLGHECRHVLKNLIDVDSEPVSAPCASDEVSTCTQLRLASEGIQGDDETKPTLSAPLAFNVQLQLKATNSIQSTELRYSGLKDTNVLNVKDRIVALAERVRGNDDEVNLDNIIEDGSTLVVVQAIVEVDMEAFHEGDVALDILFNEGSVAKKAAAPIDSIVSAQVETRARAFDAQFDAAFQLSTKKLSPTDDVVFNKSHIAFAKAAFSNLIGGIGYFYGSSLVQHDANSPEIIESASKPLFTAVPSRSFFPRGFVWDEGFHQLGIAAFDSEIARDVIAHWLGLMGDDGYIAREQVLGESARRRVPNEFLVQHVEHANPPSLLLCLERMVSKDVDNLSPSAQKELRTFVRLVFPFLERWYDWLVRTQYGPVMEDEVASFRWRGRKINGGKLISNTLASGLDDYPRASLPSQNEMHVDLISWMAKTSDIMATLTQYIDHNAAEAKAQRFQADKSRFLVGLDKFHWNEQLQSYFDVGDHSEDGRIEHHVAIRCRNDEGEIIDATASMEQVRTRTVKCPVTHATYLFPLGDGKGGLQLQQMFIPGTTKLQHVKHIGYVSIFPLLLKVLPPDSPKLRALLHQLANPEHLWSPFGLRSMSTTDLFYERENASGDNPYWRGSIWINANYLALDALHHYAQPETASPFRDEFQKVYDALRTNVISTIFREYERTGYLWEQYSGDIHAAQQYGKGQRCHPFSGWTALVVNIMAEKY</sequence>
<dbReference type="HOGENOM" id="CLU_007380_1_0_1"/>
<evidence type="ECO:0000256" key="11">
    <source>
        <dbReference type="ARBA" id="ARBA00038888"/>
    </source>
</evidence>